<feature type="non-terminal residue" evidence="1">
    <location>
        <position position="144"/>
    </location>
</feature>
<reference evidence="1" key="1">
    <citation type="submission" date="2023-01" db="EMBL/GenBank/DDBJ databases">
        <title>Genome assembly of the deep-sea coral Lophelia pertusa.</title>
        <authorList>
            <person name="Herrera S."/>
            <person name="Cordes E."/>
        </authorList>
    </citation>
    <scope>NUCLEOTIDE SEQUENCE</scope>
    <source>
        <strain evidence="1">USNM1676648</strain>
        <tissue evidence="1">Polyp</tissue>
    </source>
</reference>
<keyword evidence="2" id="KW-1185">Reference proteome</keyword>
<proteinExistence type="predicted"/>
<name>A0A9X0CJI2_9CNID</name>
<organism evidence="1 2">
    <name type="scientific">Desmophyllum pertusum</name>
    <dbReference type="NCBI Taxonomy" id="174260"/>
    <lineage>
        <taxon>Eukaryota</taxon>
        <taxon>Metazoa</taxon>
        <taxon>Cnidaria</taxon>
        <taxon>Anthozoa</taxon>
        <taxon>Hexacorallia</taxon>
        <taxon>Scleractinia</taxon>
        <taxon>Caryophylliina</taxon>
        <taxon>Caryophylliidae</taxon>
        <taxon>Desmophyllum</taxon>
    </lineage>
</organism>
<protein>
    <submittedName>
        <fullName evidence="1">Uncharacterized protein</fullName>
    </submittedName>
</protein>
<sequence>MLSWSPRTTNQDDVENYFSFAKKVGLLAGNPLSSNTWKAIQVSLQTLLIKAEKKELDKNTFVGFICCSSDSKLCFSVPLKRKKKLNYSNISSNVLHVPNGYDNLDDGCLSFNESEVENFHTQKDEQQLYRQAEQVLDIINIKSP</sequence>
<evidence type="ECO:0000313" key="1">
    <source>
        <dbReference type="EMBL" id="KAJ7350958.1"/>
    </source>
</evidence>
<accession>A0A9X0CJI2</accession>
<comment type="caution">
    <text evidence="1">The sequence shown here is derived from an EMBL/GenBank/DDBJ whole genome shotgun (WGS) entry which is preliminary data.</text>
</comment>
<dbReference type="Proteomes" id="UP001163046">
    <property type="component" value="Unassembled WGS sequence"/>
</dbReference>
<gene>
    <name evidence="1" type="ORF">OS493_037645</name>
</gene>
<dbReference type="EMBL" id="MU827375">
    <property type="protein sequence ID" value="KAJ7350958.1"/>
    <property type="molecule type" value="Genomic_DNA"/>
</dbReference>
<dbReference type="AlphaFoldDB" id="A0A9X0CJI2"/>
<evidence type="ECO:0000313" key="2">
    <source>
        <dbReference type="Proteomes" id="UP001163046"/>
    </source>
</evidence>